<dbReference type="Gene3D" id="1.10.260.40">
    <property type="entry name" value="lambda repressor-like DNA-binding domains"/>
    <property type="match status" value="1"/>
</dbReference>
<dbReference type="InterPro" id="IPR001387">
    <property type="entry name" value="Cro/C1-type_HTH"/>
</dbReference>
<dbReference type="CDD" id="cd00093">
    <property type="entry name" value="HTH_XRE"/>
    <property type="match status" value="1"/>
</dbReference>
<dbReference type="InterPro" id="IPR010982">
    <property type="entry name" value="Lambda_DNA-bd_dom_sf"/>
</dbReference>
<dbReference type="Pfam" id="PF13744">
    <property type="entry name" value="HTH_37"/>
    <property type="match status" value="1"/>
</dbReference>
<accession>A0A6J5FCM1</accession>
<proteinExistence type="predicted"/>
<dbReference type="PROSITE" id="PS50943">
    <property type="entry name" value="HTH_CROC1"/>
    <property type="match status" value="1"/>
</dbReference>
<sequence>MTEHEKGSTNVCADLGYADAKEMLVKAKLVTTIREIIKTRGWTQQEAATVLGIPQPKLSNILRGQFRGISESELMLCLPRLGRRDISGLCSLEFGRPCNYPLLFSAKPGILAYVMFRVRARWEASDRQMIGHGAIWKSKEAIFRTPGCIGASRSCWRSFGPAWGRPSPLPARTGRRPRPLTGFCPTTVSANTIF</sequence>
<dbReference type="AlphaFoldDB" id="A0A6J5FCM1"/>
<dbReference type="InterPro" id="IPR039554">
    <property type="entry name" value="HigA2-like_HTH"/>
</dbReference>
<dbReference type="EMBL" id="CADIKH010000232">
    <property type="protein sequence ID" value="CAB3775016.1"/>
    <property type="molecule type" value="Genomic_DNA"/>
</dbReference>
<evidence type="ECO:0000313" key="3">
    <source>
        <dbReference type="Proteomes" id="UP000494363"/>
    </source>
</evidence>
<evidence type="ECO:0000313" key="2">
    <source>
        <dbReference type="EMBL" id="CAB3775016.1"/>
    </source>
</evidence>
<feature type="domain" description="HTH cro/C1-type" evidence="1">
    <location>
        <begin position="33"/>
        <end position="65"/>
    </location>
</feature>
<dbReference type="Proteomes" id="UP000494363">
    <property type="component" value="Unassembled WGS sequence"/>
</dbReference>
<keyword evidence="3" id="KW-1185">Reference proteome</keyword>
<dbReference type="GO" id="GO:0003677">
    <property type="term" value="F:DNA binding"/>
    <property type="evidence" value="ECO:0007669"/>
    <property type="project" value="InterPro"/>
</dbReference>
<organism evidence="2 3">
    <name type="scientific">Paraburkholderia humisilvae</name>
    <dbReference type="NCBI Taxonomy" id="627669"/>
    <lineage>
        <taxon>Bacteria</taxon>
        <taxon>Pseudomonadati</taxon>
        <taxon>Pseudomonadota</taxon>
        <taxon>Betaproteobacteria</taxon>
        <taxon>Burkholderiales</taxon>
        <taxon>Burkholderiaceae</taxon>
        <taxon>Paraburkholderia</taxon>
    </lineage>
</organism>
<protein>
    <recommendedName>
        <fullName evidence="1">HTH cro/C1-type domain-containing protein</fullName>
    </recommendedName>
</protein>
<name>A0A6J5FCM1_9BURK</name>
<reference evidence="2 3" key="1">
    <citation type="submission" date="2020-04" db="EMBL/GenBank/DDBJ databases">
        <authorList>
            <person name="De Canck E."/>
        </authorList>
    </citation>
    <scope>NUCLEOTIDE SEQUENCE [LARGE SCALE GENOMIC DNA]</scope>
    <source>
        <strain evidence="2 3">LMG 29542</strain>
    </source>
</reference>
<dbReference type="SUPFAM" id="SSF47413">
    <property type="entry name" value="lambda repressor-like DNA-binding domains"/>
    <property type="match status" value="1"/>
</dbReference>
<evidence type="ECO:0000259" key="1">
    <source>
        <dbReference type="PROSITE" id="PS50943"/>
    </source>
</evidence>
<gene>
    <name evidence="2" type="ORF">LMG29542_08398</name>
</gene>